<dbReference type="Gene3D" id="3.40.960.10">
    <property type="entry name" value="VSR Endonuclease"/>
    <property type="match status" value="1"/>
</dbReference>
<gene>
    <name evidence="1" type="ordered locus">MLP_06550</name>
</gene>
<evidence type="ECO:0008006" key="3">
    <source>
        <dbReference type="Google" id="ProtNLM"/>
    </source>
</evidence>
<accession>F5XKY1</accession>
<evidence type="ECO:0000313" key="1">
    <source>
        <dbReference type="EMBL" id="BAK33669.1"/>
    </source>
</evidence>
<keyword evidence="2" id="KW-1185">Reference proteome</keyword>
<evidence type="ECO:0000313" key="2">
    <source>
        <dbReference type="Proteomes" id="UP000007947"/>
    </source>
</evidence>
<reference evidence="1 2" key="1">
    <citation type="submission" date="2011-05" db="EMBL/GenBank/DDBJ databases">
        <title>Whole genome sequence of Microlunatus phosphovorus NM-1.</title>
        <authorList>
            <person name="Hosoyama A."/>
            <person name="Sasaki K."/>
            <person name="Harada T."/>
            <person name="Igarashi R."/>
            <person name="Kawakoshi A."/>
            <person name="Sasagawa M."/>
            <person name="Fukada J."/>
            <person name="Nakamura S."/>
            <person name="Katano Y."/>
            <person name="Hanada S."/>
            <person name="Kamagata Y."/>
            <person name="Nakamura N."/>
            <person name="Yamazaki S."/>
            <person name="Fujita N."/>
        </authorList>
    </citation>
    <scope>NUCLEOTIDE SEQUENCE [LARGE SCALE GENOMIC DNA]</scope>
    <source>
        <strain evidence="2">ATCC 700054 / DSM 10555 / JCM 9379 / NBRC 101784 / NCIMB 13414 / VKM Ac-1990 / NM-1</strain>
    </source>
</reference>
<dbReference type="eggNOG" id="COG2852">
    <property type="taxonomic scope" value="Bacteria"/>
</dbReference>
<sequence>MGGMPGRQQLPVVLRDRPFSRVRADAEGVSPGLLRGPGVRTLVRGVYLAAEVEPTLTHELAAFLGVLPAGTAVDGVTALHYWGVEIGPVTPYRFVTTAAYQSKRPEVRVRRAGELPACRGVVVRPVPALVAARVDLTLLQLVEAGDWLIRAKLATLAEVQSGLSSASGRHCLRAREAAGLVRVGSASPRESRLRLVLVAAGLPEPACNVDLGDEFWFIACVDLYLGEWQIAIEYEGDHHRTDARTYGNDLLRYEALAAAGVLAIRVSKAHLRQPREVAARIHDALVSRGYDGPPPTFGPLWRAVFGPNA</sequence>
<name>F5XKY1_MICPN</name>
<protein>
    <recommendedName>
        <fullName evidence="3">DUF559 domain-containing protein</fullName>
    </recommendedName>
</protein>
<dbReference type="Proteomes" id="UP000007947">
    <property type="component" value="Chromosome"/>
</dbReference>
<dbReference type="EMBL" id="AP012204">
    <property type="protein sequence ID" value="BAK33669.1"/>
    <property type="molecule type" value="Genomic_DNA"/>
</dbReference>
<dbReference type="AlphaFoldDB" id="F5XKY1"/>
<dbReference type="STRING" id="1032480.MLP_06550"/>
<proteinExistence type="predicted"/>
<dbReference type="KEGG" id="mph:MLP_06550"/>
<dbReference type="HOGENOM" id="CLU_052626_5_1_11"/>
<organism evidence="1 2">
    <name type="scientific">Microlunatus phosphovorus (strain ATCC 700054 / DSM 10555 / JCM 9379 / NBRC 101784 / NCIMB 13414 / VKM Ac-1990 / NM-1)</name>
    <dbReference type="NCBI Taxonomy" id="1032480"/>
    <lineage>
        <taxon>Bacteria</taxon>
        <taxon>Bacillati</taxon>
        <taxon>Actinomycetota</taxon>
        <taxon>Actinomycetes</taxon>
        <taxon>Propionibacteriales</taxon>
        <taxon>Propionibacteriaceae</taxon>
        <taxon>Microlunatus</taxon>
    </lineage>
</organism>